<dbReference type="MEROPS" id="M12.016"/>
<evidence type="ECO:0000259" key="21">
    <source>
        <dbReference type="PROSITE" id="PS50026"/>
    </source>
</evidence>
<dbReference type="PROSITE" id="PS50026">
    <property type="entry name" value="EGF_3"/>
    <property type="match status" value="1"/>
</dbReference>
<keyword evidence="8" id="KW-0677">Repeat</keyword>
<organism evidence="23 24">
    <name type="scientific">Nematostella vectensis</name>
    <name type="common">Starlet sea anemone</name>
    <dbReference type="NCBI Taxonomy" id="45351"/>
    <lineage>
        <taxon>Eukaryota</taxon>
        <taxon>Metazoa</taxon>
        <taxon>Cnidaria</taxon>
        <taxon>Anthozoa</taxon>
        <taxon>Hexacorallia</taxon>
        <taxon>Actiniaria</taxon>
        <taxon>Edwardsiidae</taxon>
        <taxon>Nematostella</taxon>
    </lineage>
</organism>
<dbReference type="CDD" id="cd04281">
    <property type="entry name" value="ZnMc_BMP1_TLD"/>
    <property type="match status" value="1"/>
</dbReference>
<comment type="similarity">
    <text evidence="2">Belongs to the EGF domain peptide family.</text>
</comment>
<dbReference type="Gene3D" id="2.10.25.10">
    <property type="entry name" value="Laminin"/>
    <property type="match status" value="2"/>
</dbReference>
<keyword evidence="10 16" id="KW-0862">Zinc</keyword>
<dbReference type="InterPro" id="IPR034036">
    <property type="entry name" value="ZnMP_TLD/BMP1"/>
</dbReference>
<dbReference type="Pfam" id="PF14670">
    <property type="entry name" value="FXa_inhibition"/>
    <property type="match status" value="2"/>
</dbReference>
<dbReference type="SMART" id="SM00181">
    <property type="entry name" value="EGF"/>
    <property type="match status" value="2"/>
</dbReference>
<keyword evidence="14" id="KW-0325">Glycoprotein</keyword>
<dbReference type="PhylomeDB" id="A7S3J5"/>
<evidence type="ECO:0000256" key="17">
    <source>
        <dbReference type="PROSITE-ProRule" id="PRU00076"/>
    </source>
</evidence>
<evidence type="ECO:0000256" key="8">
    <source>
        <dbReference type="ARBA" id="ARBA00022737"/>
    </source>
</evidence>
<keyword evidence="3" id="KW-0964">Secreted</keyword>
<gene>
    <name evidence="23" type="ORF">NEMVEDRAFT_v1g166027</name>
</gene>
<dbReference type="SMART" id="SM00179">
    <property type="entry name" value="EGF_CA"/>
    <property type="match status" value="2"/>
</dbReference>
<feature type="active site" evidence="15 18">
    <location>
        <position position="103"/>
    </location>
</feature>
<dbReference type="CDD" id="cd00041">
    <property type="entry name" value="CUB"/>
    <property type="match status" value="5"/>
</dbReference>
<evidence type="ECO:0000259" key="20">
    <source>
        <dbReference type="PROSITE" id="PS01180"/>
    </source>
</evidence>
<dbReference type="OrthoDB" id="431034at2759"/>
<dbReference type="Pfam" id="PF01400">
    <property type="entry name" value="Astacin"/>
    <property type="match status" value="1"/>
</dbReference>
<dbReference type="Proteomes" id="UP000001593">
    <property type="component" value="Unassembled WGS sequence"/>
</dbReference>
<dbReference type="PANTHER" id="PTHR24251:SF43">
    <property type="entry name" value="TOLLOID-LIKE PROTEIN 2"/>
    <property type="match status" value="1"/>
</dbReference>
<keyword evidence="9 18" id="KW-0378">Hydrolase</keyword>
<feature type="disulfide bond" evidence="18">
    <location>
        <begin position="72"/>
        <end position="94"/>
    </location>
</feature>
<feature type="binding site" evidence="16 18">
    <location>
        <position position="106"/>
    </location>
    <ligand>
        <name>Zn(2+)</name>
        <dbReference type="ChEBI" id="CHEBI:29105"/>
        <note>catalytic</note>
    </ligand>
</feature>
<feature type="binding site" evidence="16 18">
    <location>
        <position position="112"/>
    </location>
    <ligand>
        <name>Zn(2+)</name>
        <dbReference type="ChEBI" id="CHEBI:29105"/>
        <note>catalytic</note>
    </ligand>
</feature>
<evidence type="ECO:0000256" key="11">
    <source>
        <dbReference type="ARBA" id="ARBA00023049"/>
    </source>
</evidence>
<dbReference type="InterPro" id="IPR000152">
    <property type="entry name" value="EGF-type_Asp/Asn_hydroxyl_site"/>
</dbReference>
<sequence length="882" mass="100028">MKRVTRQRRAATAFVGRLWPGGVIPFEIADEYTGEQKATILQAMRHWENFTCLSFIEHTEEEDFIYFHKGRCGCCSYVGRKGNGRQGISIGKNCDKFGIIVHEIGHLVGFWHEHTRPDRDQFVEIIRENIKKGEGHNFQKLTKAEIDSRGEEYDYKSIMHYGKNTFATSLNHVTILPKRSGDMVPAIGQREHLSLGDIRQTIKMYRCPECGRTLQEPSGAFTSPGYPSPYPLGRHCEWRISVTPGERIVLNFTVFHLKKTSFNKCKNDFVEVRDGHGRESNLIGRFCGTRVPPSIWSTGSRLWIKFKSDGVESRPGFKAVYETRCGGPIRKAHGTIQSPKYPSWYPSSKECVWTIALPGKGSRVGMRFVAFDVEDHEQCHYDYLQLFDGQDEWAPSIGKFCGKEIPGEVRSNSSYLTIKFKSDASINKPGFYLSFFSERNECNNNNGGCSQICQNTLGNYKCACYPGYELHSDGKNCEAACGGVLSNGNGTITSPSYPASYPKNKRCLWRITGPSGQRISLKFNDFRLEGNGNGVCRYDYVEVRDHENKILGRYCGSKNPETVTSPSNVMWVEFRSDHTQSRRGFSAKYYADEDECRERKGGCQHICVNTIGSYRCTCKPGFVLHPDQHSCKEASDCGSTVTSLTGLIMSPNFPGVYQHKKDCTWKITVTPGSHVELNFRFLQIEEAKECRYDYVEVFSGTGHQAESLGRICGNNLPSPFRSRAHKMLIKFHSDSLIAKRGFKARYTAHCGANLNAVSQKRIFYSHPAYGDDNYGPKMKCNWTLTARNGFIKLRFKEFDIEKEAYCSYDYVNIRDGNSTSSPLLGKQCGSSGKKGPLEFVSTGNKMYIEFVTDVTNQHKGFIAEYVRVKRTKYRRKRKDGKE</sequence>
<evidence type="ECO:0000256" key="15">
    <source>
        <dbReference type="PIRSR" id="PIRSR001199-1"/>
    </source>
</evidence>
<dbReference type="EC" id="3.4.24.-" evidence="19"/>
<evidence type="ECO:0000256" key="14">
    <source>
        <dbReference type="ARBA" id="ARBA00023180"/>
    </source>
</evidence>
<keyword evidence="11 18" id="KW-0482">Metalloprotease</keyword>
<dbReference type="SUPFAM" id="SSF55486">
    <property type="entry name" value="Metalloproteases ('zincins'), catalytic domain"/>
    <property type="match status" value="1"/>
</dbReference>
<dbReference type="InterPro" id="IPR001881">
    <property type="entry name" value="EGF-like_Ca-bd_dom"/>
</dbReference>
<feature type="disulfide bond" evidence="18">
    <location>
        <begin position="74"/>
        <end position="75"/>
    </location>
</feature>
<dbReference type="PRINTS" id="PR00480">
    <property type="entry name" value="ASTACIN"/>
</dbReference>
<feature type="domain" description="CUB" evidence="20">
    <location>
        <begin position="481"/>
        <end position="592"/>
    </location>
</feature>
<dbReference type="SMART" id="SM00235">
    <property type="entry name" value="ZnMc"/>
    <property type="match status" value="1"/>
</dbReference>
<evidence type="ECO:0000259" key="22">
    <source>
        <dbReference type="PROSITE" id="PS51864"/>
    </source>
</evidence>
<keyword evidence="6 16" id="KW-0479">Metal-binding</keyword>
<dbReference type="PROSITE" id="PS51864">
    <property type="entry name" value="ASTACIN"/>
    <property type="match status" value="1"/>
</dbReference>
<evidence type="ECO:0000256" key="10">
    <source>
        <dbReference type="ARBA" id="ARBA00022833"/>
    </source>
</evidence>
<dbReference type="GO" id="GO:0008270">
    <property type="term" value="F:zinc ion binding"/>
    <property type="evidence" value="ECO:0007669"/>
    <property type="project" value="UniProtKB-UniRule"/>
</dbReference>
<comment type="subcellular location">
    <subcellularLocation>
        <location evidence="1">Secreted</location>
    </subcellularLocation>
</comment>
<accession>A7S3J5</accession>
<protein>
    <recommendedName>
        <fullName evidence="19">Metalloendopeptidase</fullName>
        <ecNumber evidence="19">3.4.24.-</ecNumber>
    </recommendedName>
</protein>
<evidence type="ECO:0000256" key="12">
    <source>
        <dbReference type="ARBA" id="ARBA00023145"/>
    </source>
</evidence>
<dbReference type="PIRSF" id="PIRSF001199">
    <property type="entry name" value="BMP_1/tolloid-like"/>
    <property type="match status" value="1"/>
</dbReference>
<dbReference type="FunCoup" id="A7S3J5">
    <property type="interactions" value="59"/>
</dbReference>
<dbReference type="PROSITE" id="PS01187">
    <property type="entry name" value="EGF_CA"/>
    <property type="match status" value="2"/>
</dbReference>
<feature type="domain" description="CUB" evidence="20">
    <location>
        <begin position="637"/>
        <end position="749"/>
    </location>
</feature>
<dbReference type="PROSITE" id="PS00010">
    <property type="entry name" value="ASX_HYDROXYL"/>
    <property type="match status" value="2"/>
</dbReference>
<proteinExistence type="inferred from homology"/>
<dbReference type="InterPro" id="IPR000742">
    <property type="entry name" value="EGF"/>
</dbReference>
<dbReference type="EMBL" id="DS469573">
    <property type="protein sequence ID" value="EDO41783.1"/>
    <property type="molecule type" value="Genomic_DNA"/>
</dbReference>
<dbReference type="FunFam" id="2.10.25.10:FF:000240">
    <property type="entry name" value="Vitamin K-dependent protein S"/>
    <property type="match status" value="1"/>
</dbReference>
<evidence type="ECO:0000256" key="18">
    <source>
        <dbReference type="PROSITE-ProRule" id="PRU01211"/>
    </source>
</evidence>
<dbReference type="GO" id="GO:0004222">
    <property type="term" value="F:metalloendopeptidase activity"/>
    <property type="evidence" value="ECO:0000318"/>
    <property type="project" value="GO_Central"/>
</dbReference>
<evidence type="ECO:0000256" key="3">
    <source>
        <dbReference type="ARBA" id="ARBA00022525"/>
    </source>
</evidence>
<dbReference type="InterPro" id="IPR015446">
    <property type="entry name" value="BMP_1/tolloid-like"/>
</dbReference>
<dbReference type="AlphaFoldDB" id="A7S3J5"/>
<dbReference type="GO" id="GO:0005509">
    <property type="term" value="F:calcium ion binding"/>
    <property type="evidence" value="ECO:0007669"/>
    <property type="project" value="InterPro"/>
</dbReference>
<dbReference type="eggNOG" id="KOG3714">
    <property type="taxonomic scope" value="Eukaryota"/>
</dbReference>
<evidence type="ECO:0000256" key="6">
    <source>
        <dbReference type="ARBA" id="ARBA00022723"/>
    </source>
</evidence>
<dbReference type="SUPFAM" id="SSF49854">
    <property type="entry name" value="Spermadhesin, CUB domain"/>
    <property type="match status" value="5"/>
</dbReference>
<dbReference type="KEGG" id="nve:5513558"/>
<feature type="domain" description="CUB" evidence="20">
    <location>
        <begin position="210"/>
        <end position="324"/>
    </location>
</feature>
<feature type="domain" description="Peptidase M12A" evidence="22">
    <location>
        <begin position="10"/>
        <end position="208"/>
    </location>
</feature>
<keyword evidence="24" id="KW-1185">Reference proteome</keyword>
<dbReference type="InterPro" id="IPR035914">
    <property type="entry name" value="Sperma_CUB_dom_sf"/>
</dbReference>
<dbReference type="PROSITE" id="PS01180">
    <property type="entry name" value="CUB"/>
    <property type="match status" value="5"/>
</dbReference>
<dbReference type="FunFam" id="2.60.120.290:FF:000013">
    <property type="entry name" value="Membrane frizzled-related protein"/>
    <property type="match status" value="4"/>
</dbReference>
<evidence type="ECO:0000256" key="9">
    <source>
        <dbReference type="ARBA" id="ARBA00022801"/>
    </source>
</evidence>
<dbReference type="PANTHER" id="PTHR24251">
    <property type="entry name" value="OVOCHYMASE-RELATED"/>
    <property type="match status" value="1"/>
</dbReference>
<dbReference type="InterPro" id="IPR018097">
    <property type="entry name" value="EGF_Ca-bd_CS"/>
</dbReference>
<keyword evidence="5 18" id="KW-0645">Protease</keyword>
<reference evidence="23 24" key="1">
    <citation type="journal article" date="2007" name="Science">
        <title>Sea anemone genome reveals ancestral eumetazoan gene repertoire and genomic organization.</title>
        <authorList>
            <person name="Putnam N.H."/>
            <person name="Srivastava M."/>
            <person name="Hellsten U."/>
            <person name="Dirks B."/>
            <person name="Chapman J."/>
            <person name="Salamov A."/>
            <person name="Terry A."/>
            <person name="Shapiro H."/>
            <person name="Lindquist E."/>
            <person name="Kapitonov V.V."/>
            <person name="Jurka J."/>
            <person name="Genikhovich G."/>
            <person name="Grigoriev I.V."/>
            <person name="Lucas S.M."/>
            <person name="Steele R.E."/>
            <person name="Finnerty J.R."/>
            <person name="Technau U."/>
            <person name="Martindale M.Q."/>
            <person name="Rokhsar D.S."/>
        </authorList>
    </citation>
    <scope>NUCLEOTIDE SEQUENCE [LARGE SCALE GENOMIC DNA]</scope>
    <source>
        <strain evidence="24">CH2 X CH6</strain>
    </source>
</reference>
<dbReference type="InterPro" id="IPR006026">
    <property type="entry name" value="Peptidase_Metallo"/>
</dbReference>
<evidence type="ECO:0000256" key="7">
    <source>
        <dbReference type="ARBA" id="ARBA00022729"/>
    </source>
</evidence>
<dbReference type="PROSITE" id="PS01186">
    <property type="entry name" value="EGF_2"/>
    <property type="match status" value="2"/>
</dbReference>
<feature type="domain" description="CUB" evidence="20">
    <location>
        <begin position="325"/>
        <end position="438"/>
    </location>
</feature>
<dbReference type="CDD" id="cd00054">
    <property type="entry name" value="EGF_CA"/>
    <property type="match status" value="2"/>
</dbReference>
<keyword evidence="4 17" id="KW-0245">EGF-like domain</keyword>
<name>A7S3J5_NEMVE</name>
<dbReference type="Pfam" id="PF00431">
    <property type="entry name" value="CUB"/>
    <property type="match status" value="5"/>
</dbReference>
<keyword evidence="7" id="KW-0732">Signal</keyword>
<evidence type="ECO:0000313" key="24">
    <source>
        <dbReference type="Proteomes" id="UP000001593"/>
    </source>
</evidence>
<dbReference type="Gene3D" id="2.60.120.290">
    <property type="entry name" value="Spermadhesin, CUB domain"/>
    <property type="match status" value="5"/>
</dbReference>
<dbReference type="GO" id="GO:0005615">
    <property type="term" value="C:extracellular space"/>
    <property type="evidence" value="ECO:0000318"/>
    <property type="project" value="GO_Central"/>
</dbReference>
<dbReference type="InterPro" id="IPR000859">
    <property type="entry name" value="CUB_dom"/>
</dbReference>
<dbReference type="FunFam" id="3.40.390.10:FF:000004">
    <property type="entry name" value="Metalloendopeptidase"/>
    <property type="match status" value="1"/>
</dbReference>
<evidence type="ECO:0000256" key="1">
    <source>
        <dbReference type="ARBA" id="ARBA00004613"/>
    </source>
</evidence>
<dbReference type="OMA" id="RTVQTIN"/>
<dbReference type="SUPFAM" id="SSF57196">
    <property type="entry name" value="EGF/Laminin"/>
    <property type="match status" value="2"/>
</dbReference>
<dbReference type="FunFam" id="2.60.120.290:FF:000005">
    <property type="entry name" value="Procollagen C-endopeptidase enhancer 1"/>
    <property type="match status" value="1"/>
</dbReference>
<keyword evidence="12" id="KW-0865">Zymogen</keyword>
<dbReference type="InterPro" id="IPR024079">
    <property type="entry name" value="MetalloPept_cat_dom_sf"/>
</dbReference>
<dbReference type="GO" id="GO:0006508">
    <property type="term" value="P:proteolysis"/>
    <property type="evidence" value="ECO:0007669"/>
    <property type="project" value="UniProtKB-KW"/>
</dbReference>
<feature type="disulfide bond" evidence="18">
    <location>
        <begin position="52"/>
        <end position="207"/>
    </location>
</feature>
<evidence type="ECO:0000256" key="16">
    <source>
        <dbReference type="PIRSR" id="PIRSR001199-2"/>
    </source>
</evidence>
<comment type="caution">
    <text evidence="17">Lacks conserved residue(s) required for the propagation of feature annotation.</text>
</comment>
<dbReference type="InParanoid" id="A7S3J5"/>
<dbReference type="FunFam" id="2.10.25.10:FF:000010">
    <property type="entry name" value="Pro-epidermal growth factor"/>
    <property type="match status" value="1"/>
</dbReference>
<feature type="domain" description="CUB" evidence="20">
    <location>
        <begin position="750"/>
        <end position="868"/>
    </location>
</feature>
<dbReference type="Gene3D" id="3.40.390.10">
    <property type="entry name" value="Collagenase (Catalytic Domain)"/>
    <property type="match status" value="1"/>
</dbReference>
<evidence type="ECO:0000256" key="5">
    <source>
        <dbReference type="ARBA" id="ARBA00022670"/>
    </source>
</evidence>
<evidence type="ECO:0000256" key="2">
    <source>
        <dbReference type="ARBA" id="ARBA00006373"/>
    </source>
</evidence>
<dbReference type="SMART" id="SM00042">
    <property type="entry name" value="CUB"/>
    <property type="match status" value="5"/>
</dbReference>
<feature type="binding site" evidence="16 18">
    <location>
        <position position="102"/>
    </location>
    <ligand>
        <name>Zn(2+)</name>
        <dbReference type="ChEBI" id="CHEBI:29105"/>
        <note>catalytic</note>
    </ligand>
</feature>
<keyword evidence="13 18" id="KW-1015">Disulfide bond</keyword>
<evidence type="ECO:0000256" key="19">
    <source>
        <dbReference type="RuleBase" id="RU361183"/>
    </source>
</evidence>
<evidence type="ECO:0000256" key="4">
    <source>
        <dbReference type="ARBA" id="ARBA00022536"/>
    </source>
</evidence>
<evidence type="ECO:0000313" key="23">
    <source>
        <dbReference type="EMBL" id="EDO41783.1"/>
    </source>
</evidence>
<feature type="domain" description="EGF-like" evidence="21">
    <location>
        <begin position="592"/>
        <end position="632"/>
    </location>
</feature>
<evidence type="ECO:0000256" key="13">
    <source>
        <dbReference type="ARBA" id="ARBA00023157"/>
    </source>
</evidence>
<dbReference type="HOGENOM" id="CLU_005140_0_0_1"/>
<comment type="cofactor">
    <cofactor evidence="18 19">
        <name>Zn(2+)</name>
        <dbReference type="ChEBI" id="CHEBI:29105"/>
    </cofactor>
    <text evidence="18 19">Binds 1 zinc ion per subunit.</text>
</comment>
<dbReference type="InterPro" id="IPR001506">
    <property type="entry name" value="Peptidase_M12A"/>
</dbReference>